<feature type="transmembrane region" description="Helical" evidence="3">
    <location>
        <begin position="328"/>
        <end position="345"/>
    </location>
</feature>
<feature type="transmembrane region" description="Helical" evidence="3">
    <location>
        <begin position="442"/>
        <end position="460"/>
    </location>
</feature>
<feature type="transmembrane region" description="Helical" evidence="3">
    <location>
        <begin position="383"/>
        <end position="401"/>
    </location>
</feature>
<dbReference type="Proteomes" id="UP000809621">
    <property type="component" value="Unassembled WGS sequence"/>
</dbReference>
<protein>
    <submittedName>
        <fullName evidence="5">NUDIX domain-containing protein</fullName>
    </submittedName>
</protein>
<dbReference type="InterPro" id="IPR015797">
    <property type="entry name" value="NUDIX_hydrolase-like_dom_sf"/>
</dbReference>
<keyword evidence="6" id="KW-1185">Reference proteome</keyword>
<dbReference type="InterPro" id="IPR000086">
    <property type="entry name" value="NUDIX_hydrolase_dom"/>
</dbReference>
<keyword evidence="2" id="KW-0378">Hydrolase</keyword>
<keyword evidence="3" id="KW-1133">Transmembrane helix</keyword>
<dbReference type="PROSITE" id="PS51462">
    <property type="entry name" value="NUDIX"/>
    <property type="match status" value="1"/>
</dbReference>
<dbReference type="Pfam" id="PF00293">
    <property type="entry name" value="NUDIX"/>
    <property type="match status" value="1"/>
</dbReference>
<reference evidence="5 6" key="1">
    <citation type="submission" date="2021-02" db="EMBL/GenBank/DDBJ databases">
        <authorList>
            <person name="Park J.-S."/>
        </authorList>
    </citation>
    <scope>NUCLEOTIDE SEQUENCE [LARGE SCALE GENOMIC DNA]</scope>
    <source>
        <strain evidence="5 6">188UL20-2</strain>
    </source>
</reference>
<comment type="cofactor">
    <cofactor evidence="1">
        <name>Mg(2+)</name>
        <dbReference type="ChEBI" id="CHEBI:18420"/>
    </cofactor>
</comment>
<evidence type="ECO:0000256" key="2">
    <source>
        <dbReference type="ARBA" id="ARBA00022801"/>
    </source>
</evidence>
<dbReference type="InterPro" id="IPR036938">
    <property type="entry name" value="PAP2/HPO_sf"/>
</dbReference>
<evidence type="ECO:0000259" key="4">
    <source>
        <dbReference type="PROSITE" id="PS51462"/>
    </source>
</evidence>
<name>A0ABS2HRA7_9VIBR</name>
<accession>A0ABS2HRA7</accession>
<dbReference type="Gene3D" id="3.90.79.10">
    <property type="entry name" value="Nucleoside Triphosphate Pyrophosphohydrolase"/>
    <property type="match status" value="1"/>
</dbReference>
<organism evidence="5 6">
    <name type="scientific">Vibrio ulleungensis</name>
    <dbReference type="NCBI Taxonomy" id="2807619"/>
    <lineage>
        <taxon>Bacteria</taxon>
        <taxon>Pseudomonadati</taxon>
        <taxon>Pseudomonadota</taxon>
        <taxon>Gammaproteobacteria</taxon>
        <taxon>Vibrionales</taxon>
        <taxon>Vibrionaceae</taxon>
        <taxon>Vibrio</taxon>
    </lineage>
</organism>
<dbReference type="RefSeq" id="WP_205159864.1">
    <property type="nucleotide sequence ID" value="NZ_JAFEUM010000011.1"/>
</dbReference>
<evidence type="ECO:0000256" key="3">
    <source>
        <dbReference type="SAM" id="Phobius"/>
    </source>
</evidence>
<dbReference type="InterPro" id="IPR020084">
    <property type="entry name" value="NUDIX_hydrolase_CS"/>
</dbReference>
<dbReference type="SUPFAM" id="SSF55811">
    <property type="entry name" value="Nudix"/>
    <property type="match status" value="1"/>
</dbReference>
<keyword evidence="3" id="KW-0472">Membrane</keyword>
<dbReference type="PROSITE" id="PS00893">
    <property type="entry name" value="NUDIX_BOX"/>
    <property type="match status" value="1"/>
</dbReference>
<feature type="transmembrane region" description="Helical" evidence="3">
    <location>
        <begin position="357"/>
        <end position="377"/>
    </location>
</feature>
<dbReference type="SUPFAM" id="SSF48317">
    <property type="entry name" value="Acid phosphatase/Vanadium-dependent haloperoxidase"/>
    <property type="match status" value="1"/>
</dbReference>
<proteinExistence type="predicted"/>
<feature type="transmembrane region" description="Helical" evidence="3">
    <location>
        <begin position="235"/>
        <end position="257"/>
    </location>
</feature>
<gene>
    <name evidence="5" type="ORF">JQC93_18690</name>
</gene>
<dbReference type="InterPro" id="IPR020476">
    <property type="entry name" value="Nudix_hydrolase"/>
</dbReference>
<feature type="domain" description="Nudix hydrolase" evidence="4">
    <location>
        <begin position="27"/>
        <end position="162"/>
    </location>
</feature>
<sequence length="474" mass="53104">MAHFAKLVVSLIVLLMSFNTYSSTLEGVRPNGAVCVIKIDDKLLVTSEIITGKLSLPGGRLDSDEFPEQAALRELYEEAGIKATVTRLLLFSDKYSFIYECLPQEPVVAFNTLNRFGGNIVPIHAADHYGVETKSAMLLPIDKLVESEYRYPRRVKSIKTAFPSLVNAPALYVDEVIEESRIWQHWSLKLYSTIISDTAIYPLVLPIANLIEVFVSPLTFLLLLPWIYWRYGRPFALEVMFVVSATSIFCTIVQYLVAQPLPLAYVPSWGSSHFYGFSFPNAQVASLIAVAALFKHRMQWQRKTALLILLTVLSGSELLLGKSFLVDILVGAMIGYGFGSVFVSLEERKGLNLQRYISSWQSWLAMLIICAGGLWLWQVPVLVDSFVMVTTMALLVRIRLVADDVSGLSLSEVIKMSTALALVFVCLHILKATIASESLFSLIYDSLFYPSLFVVLVAMLPKRPRLTEQKNNYE</sequence>
<feature type="transmembrane region" description="Helical" evidence="3">
    <location>
        <begin position="413"/>
        <end position="430"/>
    </location>
</feature>
<keyword evidence="3" id="KW-0812">Transmembrane</keyword>
<evidence type="ECO:0000256" key="1">
    <source>
        <dbReference type="ARBA" id="ARBA00001946"/>
    </source>
</evidence>
<dbReference type="EMBL" id="JAFEUM010000011">
    <property type="protein sequence ID" value="MBM7038412.1"/>
    <property type="molecule type" value="Genomic_DNA"/>
</dbReference>
<feature type="transmembrane region" description="Helical" evidence="3">
    <location>
        <begin position="199"/>
        <end position="223"/>
    </location>
</feature>
<evidence type="ECO:0000313" key="5">
    <source>
        <dbReference type="EMBL" id="MBM7038412.1"/>
    </source>
</evidence>
<feature type="transmembrane region" description="Helical" evidence="3">
    <location>
        <begin position="277"/>
        <end position="294"/>
    </location>
</feature>
<feature type="transmembrane region" description="Helical" evidence="3">
    <location>
        <begin position="306"/>
        <end position="322"/>
    </location>
</feature>
<evidence type="ECO:0000313" key="6">
    <source>
        <dbReference type="Proteomes" id="UP000809621"/>
    </source>
</evidence>
<comment type="caution">
    <text evidence="5">The sequence shown here is derived from an EMBL/GenBank/DDBJ whole genome shotgun (WGS) entry which is preliminary data.</text>
</comment>
<dbReference type="CDD" id="cd02883">
    <property type="entry name" value="NUDIX_Hydrolase"/>
    <property type="match status" value="1"/>
</dbReference>
<dbReference type="PRINTS" id="PR00502">
    <property type="entry name" value="NUDIXFAMILY"/>
</dbReference>